<keyword evidence="6" id="KW-0511">Multifunctional enzyme</keyword>
<feature type="active site" description="Proton donor; for dehydratase activity" evidence="7">
    <location>
        <position position="1072"/>
    </location>
</feature>
<dbReference type="PANTHER" id="PTHR43775:SF37">
    <property type="entry name" value="SI:DKEY-61P9.11"/>
    <property type="match status" value="1"/>
</dbReference>
<dbReference type="Pfam" id="PF07993">
    <property type="entry name" value="NAD_binding_4"/>
    <property type="match status" value="1"/>
</dbReference>
<keyword evidence="4" id="KW-0808">Transferase</keyword>
<dbReference type="CDD" id="cd00833">
    <property type="entry name" value="PKS"/>
    <property type="match status" value="1"/>
</dbReference>
<evidence type="ECO:0000256" key="7">
    <source>
        <dbReference type="PROSITE-ProRule" id="PRU01363"/>
    </source>
</evidence>
<dbReference type="PROSITE" id="PS52019">
    <property type="entry name" value="PKS_MFAS_DH"/>
    <property type="match status" value="1"/>
</dbReference>
<feature type="active site" description="Proton acceptor; for dehydratase activity" evidence="7">
    <location>
        <position position="915"/>
    </location>
</feature>
<dbReference type="Gene3D" id="3.40.47.10">
    <property type="match status" value="1"/>
</dbReference>
<dbReference type="GO" id="GO:0004312">
    <property type="term" value="F:fatty acid synthase activity"/>
    <property type="evidence" value="ECO:0007669"/>
    <property type="project" value="TreeGrafter"/>
</dbReference>
<feature type="domain" description="Ketosynthase family 3 (KS3)" evidence="8">
    <location>
        <begin position="1"/>
        <end position="417"/>
    </location>
</feature>
<dbReference type="Pfam" id="PF00550">
    <property type="entry name" value="PP-binding"/>
    <property type="match status" value="1"/>
</dbReference>
<evidence type="ECO:0000256" key="3">
    <source>
        <dbReference type="ARBA" id="ARBA00022553"/>
    </source>
</evidence>
<proteinExistence type="predicted"/>
<dbReference type="SMART" id="SM00827">
    <property type="entry name" value="PKS_AT"/>
    <property type="match status" value="1"/>
</dbReference>
<dbReference type="InterPro" id="IPR006162">
    <property type="entry name" value="Ppantetheine_attach_site"/>
</dbReference>
<dbReference type="InterPro" id="IPR016035">
    <property type="entry name" value="Acyl_Trfase/lysoPLipase"/>
</dbReference>
<dbReference type="GO" id="GO:0006633">
    <property type="term" value="P:fatty acid biosynthetic process"/>
    <property type="evidence" value="ECO:0007669"/>
    <property type="project" value="InterPro"/>
</dbReference>
<dbReference type="InterPro" id="IPR020841">
    <property type="entry name" value="PKS_Beta-ketoAc_synthase_dom"/>
</dbReference>
<dbReference type="InterPro" id="IPR020807">
    <property type="entry name" value="PKS_DH"/>
</dbReference>
<evidence type="ECO:0000256" key="1">
    <source>
        <dbReference type="ARBA" id="ARBA00005179"/>
    </source>
</evidence>
<organism evidence="10 11">
    <name type="scientific">Fistulina hepatica ATCC 64428</name>
    <dbReference type="NCBI Taxonomy" id="1128425"/>
    <lineage>
        <taxon>Eukaryota</taxon>
        <taxon>Fungi</taxon>
        <taxon>Dikarya</taxon>
        <taxon>Basidiomycota</taxon>
        <taxon>Agaricomycotina</taxon>
        <taxon>Agaricomycetes</taxon>
        <taxon>Agaricomycetidae</taxon>
        <taxon>Agaricales</taxon>
        <taxon>Fistulinaceae</taxon>
        <taxon>Fistulina</taxon>
    </lineage>
</organism>
<dbReference type="InterPro" id="IPR014031">
    <property type="entry name" value="Ketoacyl_synth_C"/>
</dbReference>
<dbReference type="InterPro" id="IPR009081">
    <property type="entry name" value="PP-bd_ACP"/>
</dbReference>
<dbReference type="Pfam" id="PF00698">
    <property type="entry name" value="Acyl_transf_1"/>
    <property type="match status" value="1"/>
</dbReference>
<accession>A0A0D7AAR4</accession>
<dbReference type="Proteomes" id="UP000054144">
    <property type="component" value="Unassembled WGS sequence"/>
</dbReference>
<dbReference type="SUPFAM" id="SSF47336">
    <property type="entry name" value="ACP-like"/>
    <property type="match status" value="1"/>
</dbReference>
<dbReference type="InterPro" id="IPR014030">
    <property type="entry name" value="Ketoacyl_synth_N"/>
</dbReference>
<dbReference type="GO" id="GO:0004315">
    <property type="term" value="F:3-oxoacyl-[acyl-carrier-protein] synthase activity"/>
    <property type="evidence" value="ECO:0007669"/>
    <property type="project" value="InterPro"/>
</dbReference>
<dbReference type="SUPFAM" id="SSF53901">
    <property type="entry name" value="Thiolase-like"/>
    <property type="match status" value="1"/>
</dbReference>
<dbReference type="SMART" id="SM00826">
    <property type="entry name" value="PKS_DH"/>
    <property type="match status" value="1"/>
</dbReference>
<evidence type="ECO:0008006" key="12">
    <source>
        <dbReference type="Google" id="ProtNLM"/>
    </source>
</evidence>
<dbReference type="InterPro" id="IPR016036">
    <property type="entry name" value="Malonyl_transacylase_ACP-bd"/>
</dbReference>
<feature type="domain" description="PKS/mFAS DH" evidence="9">
    <location>
        <begin position="876"/>
        <end position="1158"/>
    </location>
</feature>
<dbReference type="PROSITE" id="PS00012">
    <property type="entry name" value="PHOSPHOPANTETHEINE"/>
    <property type="match status" value="1"/>
</dbReference>
<evidence type="ECO:0000256" key="6">
    <source>
        <dbReference type="ARBA" id="ARBA00023268"/>
    </source>
</evidence>
<dbReference type="InterPro" id="IPR032821">
    <property type="entry name" value="PKS_assoc"/>
</dbReference>
<dbReference type="InterPro" id="IPR057326">
    <property type="entry name" value="KR_dom"/>
</dbReference>
<dbReference type="InterPro" id="IPR042104">
    <property type="entry name" value="PKS_dehydratase_sf"/>
</dbReference>
<comment type="pathway">
    <text evidence="1">Secondary metabolite biosynthesis.</text>
</comment>
<dbReference type="OrthoDB" id="329835at2759"/>
<dbReference type="SMART" id="SM00825">
    <property type="entry name" value="PKS_KS"/>
    <property type="match status" value="1"/>
</dbReference>
<evidence type="ECO:0000313" key="10">
    <source>
        <dbReference type="EMBL" id="KIY47770.1"/>
    </source>
</evidence>
<dbReference type="InterPro" id="IPR049551">
    <property type="entry name" value="PKS_DH_C"/>
</dbReference>
<dbReference type="Gene3D" id="3.40.50.720">
    <property type="entry name" value="NAD(P)-binding Rossmann-like Domain"/>
    <property type="match status" value="2"/>
</dbReference>
<sequence length="2218" mass="242330">VGLQAELPSGTHAEHNLSHTEFYKFLLEKKQSYEIIPLDRFKASAWRGSNLGEIITDKGSFLKDIDCFDHVELGVSMKDARNMALSSRKLLEMSFLALLDSGIDYRARNVGVYMAGVPFDLHSLVGPSVLEAVGSFSGSPAQIANRISYHLDLLGPSVPTDNACSSSLAALHLAVQALRVGDCEAAVVGGCQLNHRFVDWVQYSRGHVLSPDGKCKPFDESANGFSRGEGAVAIVIKRLSDAVRDGDHIYATILGTGINSGGGAAPVSAPIARAQEDAMERAYHGTGHDPRQVDFVEMHATGTAAGDPTEANWVGRRFGRPDGAELMVGSVKGNIGHLEITSFLASLCKVCSMLEHGVIPPNVNLSTLNPAIMWDKYSMRVPTEPTPLHVHDAAGRALVSICGSGIGGTNGHVVVQSPPPCTSADELLEDDGQSAVLFFAGGLSPRSAAAVSQQLKDYLSASQCTDLRSIAYTLGRRTRQMTWRSFCIYHSGDPVVMSDPKMAPRIHPPIVFVLSGQGPQHISMGRQLLRYKAFKDSVQSMDIVHERVTGVSLIKTYGMFSANDIGASQALPTIWPISIILPALAILQIGLVDLLRSVGIAPDAFIGHSAGETVVMYASGSIPREMAVEIAIARGTALALTERLDSSMAALGCRPSLARQIVGMVMANKSGTLDIACYNAADAVTLSGSADLIDEAVKMATDRGIFARRLRTGVAVHSSLMDHCKSSYEESVRFIFERYASSIVAPSTAIYSAVTGKRWNNAFTPEYMWHNNRRPVLFSGAVSALLDTLPGAMFVEISPHPALSSYILAHGVSPEHVSCPLRRCKPGNRFEEHEAFLRSTAELIIMGSNAIDFRVLTGTSRVTEDFPAYPFVRKQVPYYPDYAPSIREQFRVRDGPLRYPNLRINKATHPDLAQHIIRNESIMPAAGYLEMVFETGANIVWDLKFTGMMPILEDKLLDVDFVVAGVHRWSITSRMHAPLSDTMERTHASGFMATNVADGGSWPVIDVRSIMERCRKVDIPDMYEHISYFAQYGPLFQRMHSFFIGKDEGIVCVQGFDAHLRPGYVVNPAILDAAFHPIILPIVTSNVDRNSYYLPSAIAYVQLHRGISKTDSSLYSYYRLKSDLASDCKVLWVVASSTLDVAAARGFSRSLRHELRNTVRLRAAFFAIERSYQDMLSFVHYIEDTSFTSDDEIFVDDKNVITVPRIIPSPPPSSRTITSFHDTLISCQLELHHVVVEVAQFGASGAGLAGVVGRVIRVGPHTSLQVDAIVYAIVSVPTEGVLVVIHEGQAVDASKLGLHFPVALILPLFVCAAALGILSLLHPERFDSKSVVIVNDFEHGRVMGDVITILKRIDWNVQQIDAAVSEAGLQALGSADFVISGTTLPSDEEILRGCTQRGCRIFFCTSRHHGLPYLIECHSWTVFDALTALADPLAPVISSIKAIEGTSCHNDVHATPADDRLLFPQNETFLLIGGLGSLGIQIACWLYAKGARHIVLTSRSGGIRDDSATNYPRLQYLQELSDLSLTIEKCDASFLENVLRVVQKITPRIGGCILLSGLLNDRMFTSHDPKSYREAFPPKVGAFKALECALSISSLRFFITISTIITCGSTGQTSYSSANSVLEELTSKYRNAFSLVAPFILDTPFFFHGDKFEFNHRYDDLALSGMTREEVCQALEDGILKLQDGPFQSSLYYPDIDWAALSAALGPSQLYGHLVTVQETSENIAGNANKEKRSAEEIIQIVRASLDVPPEDFSVDVPFTSYGLDSLLAARISQSLKPYIQVTQMQLLGNMTLTDLLTAIQKAEQNPDLQELSSNRLKTIQSMVDKYVAQLPDDQDTDQYDGYAVFEGKCVLVTGTTGALGSYVLGALSSDASISKVYALNRTGEDPLFERQKAALEARGIDPNILHDRIILLEVDYAADMLGLSASLYAELAQSVTHVVHNAWRVDLARDITAFDDNLQTLIALIRLALNARARLTFIGTVAVLGRGPKNVPCPEEHIEGSYALTNGYSASKWIGEQIIKAAVTKFSSCIRKSSRMFGATILRVGQLCADQDGRWSPSEWVPLLIRSAKALRCLPLDDGTVSWTPIDVAAHAIVDIACADTVPPPIVHLAHPHPVPWHLLAQKMGAILDIPVLPFAQWLNCVESSYHPDAFDEIPVLKAIDMFRGAAPDIASDHLEAFGLARMDLTNLISLSPTMSNQCLRRLQENDVEKWLRYCKV</sequence>
<dbReference type="Pfam" id="PF00109">
    <property type="entry name" value="ketoacyl-synt"/>
    <property type="match status" value="1"/>
</dbReference>
<dbReference type="InterPro" id="IPR001227">
    <property type="entry name" value="Ac_transferase_dom_sf"/>
</dbReference>
<dbReference type="Gene3D" id="3.10.129.110">
    <property type="entry name" value="Polyketide synthase dehydratase"/>
    <property type="match status" value="1"/>
</dbReference>
<dbReference type="InterPro" id="IPR016039">
    <property type="entry name" value="Thiolase-like"/>
</dbReference>
<evidence type="ECO:0000313" key="11">
    <source>
        <dbReference type="Proteomes" id="UP000054144"/>
    </source>
</evidence>
<dbReference type="PANTHER" id="PTHR43775">
    <property type="entry name" value="FATTY ACID SYNTHASE"/>
    <property type="match status" value="1"/>
</dbReference>
<evidence type="ECO:0000256" key="5">
    <source>
        <dbReference type="ARBA" id="ARBA00023026"/>
    </source>
</evidence>
<protein>
    <recommendedName>
        <fullName evidence="12">Ketoacyl-synt-domain-containing protein</fullName>
    </recommendedName>
</protein>
<reference evidence="10 11" key="1">
    <citation type="journal article" date="2015" name="Fungal Genet. Biol.">
        <title>Evolution of novel wood decay mechanisms in Agaricales revealed by the genome sequences of Fistulina hepatica and Cylindrobasidium torrendii.</title>
        <authorList>
            <person name="Floudas D."/>
            <person name="Held B.W."/>
            <person name="Riley R."/>
            <person name="Nagy L.G."/>
            <person name="Koehler G."/>
            <person name="Ransdell A.S."/>
            <person name="Younus H."/>
            <person name="Chow J."/>
            <person name="Chiniquy J."/>
            <person name="Lipzen A."/>
            <person name="Tritt A."/>
            <person name="Sun H."/>
            <person name="Haridas S."/>
            <person name="LaButti K."/>
            <person name="Ohm R.A."/>
            <person name="Kues U."/>
            <person name="Blanchette R.A."/>
            <person name="Grigoriev I.V."/>
            <person name="Minto R.E."/>
            <person name="Hibbett D.S."/>
        </authorList>
    </citation>
    <scope>NUCLEOTIDE SEQUENCE [LARGE SCALE GENOMIC DNA]</scope>
    <source>
        <strain evidence="10 11">ATCC 64428</strain>
    </source>
</reference>
<dbReference type="InterPro" id="IPR018201">
    <property type="entry name" value="Ketoacyl_synth_AS"/>
</dbReference>
<evidence type="ECO:0000256" key="4">
    <source>
        <dbReference type="ARBA" id="ARBA00022679"/>
    </source>
</evidence>
<dbReference type="SUPFAM" id="SSF51735">
    <property type="entry name" value="NAD(P)-binding Rossmann-fold domains"/>
    <property type="match status" value="2"/>
</dbReference>
<evidence type="ECO:0000256" key="2">
    <source>
        <dbReference type="ARBA" id="ARBA00022450"/>
    </source>
</evidence>
<dbReference type="InterPro" id="IPR013120">
    <property type="entry name" value="FAR_NAD-bd"/>
</dbReference>
<dbReference type="SMART" id="SM00822">
    <property type="entry name" value="PKS_KR"/>
    <property type="match status" value="1"/>
</dbReference>
<evidence type="ECO:0000259" key="9">
    <source>
        <dbReference type="PROSITE" id="PS52019"/>
    </source>
</evidence>
<dbReference type="InterPro" id="IPR036736">
    <property type="entry name" value="ACP-like_sf"/>
</dbReference>
<dbReference type="Pfam" id="PF08659">
    <property type="entry name" value="KR"/>
    <property type="match status" value="1"/>
</dbReference>
<feature type="region of interest" description="N-terminal hotdog fold" evidence="7">
    <location>
        <begin position="876"/>
        <end position="999"/>
    </location>
</feature>
<dbReference type="SUPFAM" id="SSF52151">
    <property type="entry name" value="FabD/lysophospholipase-like"/>
    <property type="match status" value="1"/>
</dbReference>
<dbReference type="PROSITE" id="PS52004">
    <property type="entry name" value="KS3_2"/>
    <property type="match status" value="1"/>
</dbReference>
<dbReference type="EMBL" id="KN881928">
    <property type="protein sequence ID" value="KIY47770.1"/>
    <property type="molecule type" value="Genomic_DNA"/>
</dbReference>
<dbReference type="Pfam" id="PF02801">
    <property type="entry name" value="Ketoacyl-synt_C"/>
    <property type="match status" value="1"/>
</dbReference>
<evidence type="ECO:0000259" key="8">
    <source>
        <dbReference type="PROSITE" id="PS52004"/>
    </source>
</evidence>
<dbReference type="GO" id="GO:0044550">
    <property type="term" value="P:secondary metabolite biosynthetic process"/>
    <property type="evidence" value="ECO:0007669"/>
    <property type="project" value="UniProtKB-ARBA"/>
</dbReference>
<keyword evidence="11" id="KW-1185">Reference proteome</keyword>
<gene>
    <name evidence="10" type="ORF">FISHEDRAFT_44661</name>
</gene>
<keyword evidence="3" id="KW-0597">Phosphoprotein</keyword>
<dbReference type="InterPro" id="IPR050091">
    <property type="entry name" value="PKS_NRPS_Biosynth_Enz"/>
</dbReference>
<feature type="non-terminal residue" evidence="10">
    <location>
        <position position="1"/>
    </location>
</feature>
<dbReference type="Pfam" id="PF16197">
    <property type="entry name" value="KAsynt_C_assoc"/>
    <property type="match status" value="1"/>
</dbReference>
<feature type="region of interest" description="C-terminal hotdog fold" evidence="7">
    <location>
        <begin position="1013"/>
        <end position="1158"/>
    </location>
</feature>
<dbReference type="Pfam" id="PF14765">
    <property type="entry name" value="PS-DH"/>
    <property type="match status" value="1"/>
</dbReference>
<dbReference type="InterPro" id="IPR014043">
    <property type="entry name" value="Acyl_transferase_dom"/>
</dbReference>
<dbReference type="Gene3D" id="3.40.366.10">
    <property type="entry name" value="Malonyl-Coenzyme A Acyl Carrier Protein, domain 2"/>
    <property type="match status" value="1"/>
</dbReference>
<keyword evidence="2" id="KW-0596">Phosphopantetheine</keyword>
<dbReference type="SUPFAM" id="SSF55048">
    <property type="entry name" value="Probable ACP-binding domain of malonyl-CoA ACP transacylase"/>
    <property type="match status" value="1"/>
</dbReference>
<dbReference type="InterPro" id="IPR049900">
    <property type="entry name" value="PKS_mFAS_DH"/>
</dbReference>
<keyword evidence="5" id="KW-0843">Virulence</keyword>
<dbReference type="Gene3D" id="1.10.1200.10">
    <property type="entry name" value="ACP-like"/>
    <property type="match status" value="1"/>
</dbReference>
<name>A0A0D7AAR4_9AGAR</name>
<dbReference type="InterPro" id="IPR013968">
    <property type="entry name" value="PKS_KR"/>
</dbReference>
<dbReference type="PROSITE" id="PS00606">
    <property type="entry name" value="KS3_1"/>
    <property type="match status" value="1"/>
</dbReference>
<dbReference type="InterPro" id="IPR036291">
    <property type="entry name" value="NAD(P)-bd_dom_sf"/>
</dbReference>